<keyword evidence="3" id="KW-0472">Membrane</keyword>
<evidence type="ECO:0000313" key="6">
    <source>
        <dbReference type="Proteomes" id="UP000198504"/>
    </source>
</evidence>
<feature type="compositionally biased region" description="Low complexity" evidence="2">
    <location>
        <begin position="494"/>
        <end position="508"/>
    </location>
</feature>
<feature type="transmembrane region" description="Helical" evidence="3">
    <location>
        <begin position="45"/>
        <end position="63"/>
    </location>
</feature>
<feature type="region of interest" description="Disordered" evidence="2">
    <location>
        <begin position="1"/>
        <end position="35"/>
    </location>
</feature>
<gene>
    <name evidence="5" type="ORF">SAMN05421756_101543</name>
</gene>
<feature type="region of interest" description="Disordered" evidence="2">
    <location>
        <begin position="177"/>
        <end position="204"/>
    </location>
</feature>
<feature type="domain" description="Cell envelope-related transcriptional attenuator" evidence="4">
    <location>
        <begin position="227"/>
        <end position="410"/>
    </location>
</feature>
<evidence type="ECO:0000313" key="5">
    <source>
        <dbReference type="EMBL" id="SEP73894.1"/>
    </source>
</evidence>
<dbReference type="Gene3D" id="3.40.630.190">
    <property type="entry name" value="LCP protein"/>
    <property type="match status" value="1"/>
</dbReference>
<dbReference type="EMBL" id="FOFA01000001">
    <property type="protein sequence ID" value="SEP73894.1"/>
    <property type="molecule type" value="Genomic_DNA"/>
</dbReference>
<dbReference type="InterPro" id="IPR004474">
    <property type="entry name" value="LytR_CpsA_psr"/>
</dbReference>
<dbReference type="PANTHER" id="PTHR33392:SF6">
    <property type="entry name" value="POLYISOPRENYL-TEICHOIC ACID--PEPTIDOGLYCAN TEICHOIC ACID TRANSFERASE TAGU"/>
    <property type="match status" value="1"/>
</dbReference>
<protein>
    <submittedName>
        <fullName evidence="5">Cell envelope-related function transcriptional attenuator common domain-containing protein</fullName>
    </submittedName>
</protein>
<evidence type="ECO:0000259" key="4">
    <source>
        <dbReference type="Pfam" id="PF03816"/>
    </source>
</evidence>
<dbReference type="InterPro" id="IPR050922">
    <property type="entry name" value="LytR/CpsA/Psr_CW_biosynth"/>
</dbReference>
<feature type="transmembrane region" description="Helical" evidence="3">
    <location>
        <begin position="70"/>
        <end position="88"/>
    </location>
</feature>
<dbReference type="OrthoDB" id="3573673at2"/>
<proteinExistence type="inferred from homology"/>
<feature type="compositionally biased region" description="Basic and acidic residues" evidence="2">
    <location>
        <begin position="483"/>
        <end position="493"/>
    </location>
</feature>
<dbReference type="AlphaFoldDB" id="A0A1H9AB46"/>
<dbReference type="NCBIfam" id="TIGR00350">
    <property type="entry name" value="lytR_cpsA_psr"/>
    <property type="match status" value="1"/>
</dbReference>
<keyword evidence="6" id="KW-1185">Reference proteome</keyword>
<dbReference type="RefSeq" id="WP_139209718.1">
    <property type="nucleotide sequence ID" value="NZ_FOFA01000001.1"/>
</dbReference>
<dbReference type="STRING" id="1036181.SAMN05421756_101543"/>
<keyword evidence="3" id="KW-0812">Transmembrane</keyword>
<comment type="similarity">
    <text evidence="1">Belongs to the LytR/CpsA/Psr (LCP) family.</text>
</comment>
<feature type="transmembrane region" description="Helical" evidence="3">
    <location>
        <begin position="140"/>
        <end position="159"/>
    </location>
</feature>
<evidence type="ECO:0000256" key="2">
    <source>
        <dbReference type="SAM" id="MobiDB-lite"/>
    </source>
</evidence>
<dbReference type="PANTHER" id="PTHR33392">
    <property type="entry name" value="POLYISOPRENYL-TEICHOIC ACID--PEPTIDOGLYCAN TEICHOIC ACID TRANSFERASE TAGU"/>
    <property type="match status" value="1"/>
</dbReference>
<feature type="compositionally biased region" description="Basic and acidic residues" evidence="2">
    <location>
        <begin position="21"/>
        <end position="35"/>
    </location>
</feature>
<reference evidence="6" key="1">
    <citation type="submission" date="2016-10" db="EMBL/GenBank/DDBJ databases">
        <authorList>
            <person name="Varghese N."/>
            <person name="Submissions S."/>
        </authorList>
    </citation>
    <scope>NUCLEOTIDE SEQUENCE [LARGE SCALE GENOMIC DNA]</scope>
    <source>
        <strain evidence="6">CGMCC 4.6856</strain>
    </source>
</reference>
<keyword evidence="3" id="KW-1133">Transmembrane helix</keyword>
<sequence length="530" mass="56538">MPEDQPPAEPGEGSSDWSWSRPDRGDDTTGARRALPRGEDFRRTVGFTVLGTVVPGVGLIAAGRKVVGSIVLAVFVLVLAALGVAAAVDRDALISMGVDPTSLRRIAIVLAVVAALWVVVVVATHLALRSRPTRPQRIVGGVLVGVLAFAVAAPMAVAARTAYVQAGLVGTLFKSSDQTKSATRPTDEPGATHPGDKEKQSDPWADKPRLNVLLLGGDDGKGRVGTRTDTVILASIDTKTGDTTLFSLPRNTARMPFPSDSPLKKYYPNGFTDGNGENAEFFLNAMYRDVPANVPKNVIGDTDNLGADVMKLSVGQALGLKVDYYVLINLQGFSTMIDALGGIRLNVNTYIPIGGNTDLHIPPKEFIKPGPNQKMDGRSALWYARGRYGSDDFARMDRQRCVINAMIKQANPANVLTRYEDVANASKSLVKTDLPQEVLPAMVDLSLRVKDGNVRSVVFKNGVNGFVSANPDFSQMRSRVKKAIGEAKDDSTPKKTTSSSGSGKAPTSEDVDSSCKYDPKIAATARPYTG</sequence>
<name>A0A1H9AB46_9ACTN</name>
<feature type="compositionally biased region" description="Basic and acidic residues" evidence="2">
    <location>
        <begin position="194"/>
        <end position="204"/>
    </location>
</feature>
<accession>A0A1H9AB46</accession>
<organism evidence="5 6">
    <name type="scientific">Microlunatus flavus</name>
    <dbReference type="NCBI Taxonomy" id="1036181"/>
    <lineage>
        <taxon>Bacteria</taxon>
        <taxon>Bacillati</taxon>
        <taxon>Actinomycetota</taxon>
        <taxon>Actinomycetes</taxon>
        <taxon>Propionibacteriales</taxon>
        <taxon>Propionibacteriaceae</taxon>
        <taxon>Microlunatus</taxon>
    </lineage>
</organism>
<feature type="transmembrane region" description="Helical" evidence="3">
    <location>
        <begin position="108"/>
        <end position="128"/>
    </location>
</feature>
<dbReference type="Pfam" id="PF03816">
    <property type="entry name" value="LytR_cpsA_psr"/>
    <property type="match status" value="1"/>
</dbReference>
<feature type="region of interest" description="Disordered" evidence="2">
    <location>
        <begin position="482"/>
        <end position="530"/>
    </location>
</feature>
<dbReference type="Proteomes" id="UP000198504">
    <property type="component" value="Unassembled WGS sequence"/>
</dbReference>
<evidence type="ECO:0000256" key="3">
    <source>
        <dbReference type="SAM" id="Phobius"/>
    </source>
</evidence>
<evidence type="ECO:0000256" key="1">
    <source>
        <dbReference type="ARBA" id="ARBA00006068"/>
    </source>
</evidence>